<protein>
    <submittedName>
        <fullName evidence="1">Uncharacterized protein</fullName>
    </submittedName>
</protein>
<dbReference type="Proteomes" id="UP000189674">
    <property type="component" value="Chromosome"/>
</dbReference>
<gene>
    <name evidence="1" type="ORF">STSP2_01868</name>
</gene>
<evidence type="ECO:0000313" key="2">
    <source>
        <dbReference type="Proteomes" id="UP000189674"/>
    </source>
</evidence>
<keyword evidence="2" id="KW-1185">Reference proteome</keyword>
<sequence length="138" mass="15077">MGTTNTPTHPAGPVRDTATRFIDTTRISLSKELLAIMAHPEKLVAFLAFSPKLHILLAVPGAAEETREYLSNNSGGSLHVDHKVFGKTVSVSSNARINLPSYIWDHISCVSGDCVRLFVREKGIEIYPEAEGDKLLYG</sequence>
<evidence type="ECO:0000313" key="1">
    <source>
        <dbReference type="EMBL" id="AQT68696.1"/>
    </source>
</evidence>
<reference evidence="2" key="1">
    <citation type="submission" date="2017-02" db="EMBL/GenBank/DDBJ databases">
        <title>Comparative genomics and description of representatives of a novel lineage of planctomycetes thriving in anoxic sediments.</title>
        <authorList>
            <person name="Spring S."/>
            <person name="Bunk B."/>
            <person name="Sproer C."/>
        </authorList>
    </citation>
    <scope>NUCLEOTIDE SEQUENCE [LARGE SCALE GENOMIC DNA]</scope>
    <source>
        <strain evidence="2">ST-NAGAB-D1</strain>
    </source>
</reference>
<proteinExistence type="predicted"/>
<dbReference type="KEGG" id="alus:STSP2_01868"/>
<dbReference type="RefSeq" id="WP_146661930.1">
    <property type="nucleotide sequence ID" value="NZ_CP019791.1"/>
</dbReference>
<dbReference type="EMBL" id="CP019791">
    <property type="protein sequence ID" value="AQT68696.1"/>
    <property type="molecule type" value="Genomic_DNA"/>
</dbReference>
<organism evidence="1 2">
    <name type="scientific">Anaerohalosphaera lusitana</name>
    <dbReference type="NCBI Taxonomy" id="1936003"/>
    <lineage>
        <taxon>Bacteria</taxon>
        <taxon>Pseudomonadati</taxon>
        <taxon>Planctomycetota</taxon>
        <taxon>Phycisphaerae</taxon>
        <taxon>Sedimentisphaerales</taxon>
        <taxon>Anaerohalosphaeraceae</taxon>
        <taxon>Anaerohalosphaera</taxon>
    </lineage>
</organism>
<dbReference type="STRING" id="1936003.STSP2_01868"/>
<accession>A0A1U9NMG2</accession>
<name>A0A1U9NMG2_9BACT</name>
<dbReference type="AlphaFoldDB" id="A0A1U9NMG2"/>